<evidence type="ECO:0000259" key="2">
    <source>
        <dbReference type="Pfam" id="PF03016"/>
    </source>
</evidence>
<dbReference type="EMBL" id="OU503053">
    <property type="protein sequence ID" value="CAI9782301.1"/>
    <property type="molecule type" value="Genomic_DNA"/>
</dbReference>
<dbReference type="Proteomes" id="UP000834106">
    <property type="component" value="Chromosome 18"/>
</dbReference>
<sequence length="173" mass="19759">MELNNNLRSVKSHISLNHCAWLCITILLQVLIIVYLNRASPAPPSLSSIRHQFQAPAPDDQTCKYGRIYAYNLPVALNKELLENCRDLDPWSSRCNAVSNGGFGPRATGLDGVVPKNLSPAWYWTDMYAAEVIYHDRMLNYKCRTLNQEEATAYYIPFYVGLSVGKYLWFNYT</sequence>
<dbReference type="Pfam" id="PF03016">
    <property type="entry name" value="Exostosin_GT47"/>
    <property type="match status" value="1"/>
</dbReference>
<proteinExistence type="predicted"/>
<organism evidence="3 4">
    <name type="scientific">Fraxinus pennsylvanica</name>
    <dbReference type="NCBI Taxonomy" id="56036"/>
    <lineage>
        <taxon>Eukaryota</taxon>
        <taxon>Viridiplantae</taxon>
        <taxon>Streptophyta</taxon>
        <taxon>Embryophyta</taxon>
        <taxon>Tracheophyta</taxon>
        <taxon>Spermatophyta</taxon>
        <taxon>Magnoliopsida</taxon>
        <taxon>eudicotyledons</taxon>
        <taxon>Gunneridae</taxon>
        <taxon>Pentapetalae</taxon>
        <taxon>asterids</taxon>
        <taxon>lamiids</taxon>
        <taxon>Lamiales</taxon>
        <taxon>Oleaceae</taxon>
        <taxon>Oleeae</taxon>
        <taxon>Fraxinus</taxon>
    </lineage>
</organism>
<reference evidence="3" key="1">
    <citation type="submission" date="2023-05" db="EMBL/GenBank/DDBJ databases">
        <authorList>
            <person name="Huff M."/>
        </authorList>
    </citation>
    <scope>NUCLEOTIDE SEQUENCE</scope>
</reference>
<evidence type="ECO:0000313" key="3">
    <source>
        <dbReference type="EMBL" id="CAI9782301.1"/>
    </source>
</evidence>
<feature type="transmembrane region" description="Helical" evidence="1">
    <location>
        <begin position="15"/>
        <end position="36"/>
    </location>
</feature>
<accession>A0AAD2A9J2</accession>
<evidence type="ECO:0000256" key="1">
    <source>
        <dbReference type="SAM" id="Phobius"/>
    </source>
</evidence>
<feature type="domain" description="Exostosin GT47" evidence="2">
    <location>
        <begin position="63"/>
        <end position="170"/>
    </location>
</feature>
<keyword evidence="1" id="KW-0812">Transmembrane</keyword>
<dbReference type="InterPro" id="IPR040911">
    <property type="entry name" value="Exostosin_GT47"/>
</dbReference>
<evidence type="ECO:0000313" key="4">
    <source>
        <dbReference type="Proteomes" id="UP000834106"/>
    </source>
</evidence>
<name>A0AAD2A9J2_9LAMI</name>
<protein>
    <recommendedName>
        <fullName evidence="2">Exostosin GT47 domain-containing protein</fullName>
    </recommendedName>
</protein>
<gene>
    <name evidence="3" type="ORF">FPE_LOCUS29731</name>
</gene>
<keyword evidence="1" id="KW-1133">Transmembrane helix</keyword>
<keyword evidence="4" id="KW-1185">Reference proteome</keyword>
<keyword evidence="1" id="KW-0472">Membrane</keyword>
<dbReference type="AlphaFoldDB" id="A0AAD2A9J2"/>